<accession>E7QXQ5</accession>
<dbReference type="EMBL" id="FRAN01000008">
    <property type="protein sequence ID" value="SHL57420.1"/>
    <property type="molecule type" value="Genomic_DNA"/>
</dbReference>
<sequence>MTVPDLSDDTTQPGDSNSTSRRRFLAGAAVTGSALALSSTAIAMQSSASVTFDDQTTGGTSVSVASATLPKGGFIAIHDDRLLDGKALESVIGVSDALDAGTHETVDVELFDVKGTEFDSKMLEEDATLIAMPHVDSNGNEEYEFVSSDGQTDGPYTADGEAVVDDAMVSIGMDSKPTADVCFRDQKSDGESVWVNRATLSDGGFVTIHDASLLDGKVFDSVIGVSGALDAGTHEDIEISLYEGVSGGDYEMSMLEGDATLIAMPHFDSDDNGSYDFLTSEGETDGPYTMDGKAVVDDAEITLSDGC</sequence>
<evidence type="ECO:0000256" key="1">
    <source>
        <dbReference type="SAM" id="MobiDB-lite"/>
    </source>
</evidence>
<reference evidence="6" key="2">
    <citation type="submission" date="2016-11" db="EMBL/GenBank/DDBJ databases">
        <authorList>
            <person name="Varghese N."/>
            <person name="Submissions S."/>
        </authorList>
    </citation>
    <scope>NUCLEOTIDE SEQUENCE [LARGE SCALE GENOMIC DNA]</scope>
    <source>
        <strain evidence="6">DX253</strain>
    </source>
</reference>
<dbReference type="PROSITE" id="PS51318">
    <property type="entry name" value="TAT"/>
    <property type="match status" value="1"/>
</dbReference>
<feature type="domain" description="DUF7282" evidence="2">
    <location>
        <begin position="179"/>
        <end position="302"/>
    </location>
</feature>
<keyword evidence="6" id="KW-1185">Reference proteome</keyword>
<dbReference type="InterPro" id="IPR019546">
    <property type="entry name" value="TAT_signal_bac_arc"/>
</dbReference>
<evidence type="ECO:0000313" key="6">
    <source>
        <dbReference type="Proteomes" id="UP000184203"/>
    </source>
</evidence>
<organism evidence="3 5">
    <name type="scientific">Haladaptatus paucihalophilus DX253</name>
    <dbReference type="NCBI Taxonomy" id="797209"/>
    <lineage>
        <taxon>Archaea</taxon>
        <taxon>Methanobacteriati</taxon>
        <taxon>Methanobacteriota</taxon>
        <taxon>Stenosarchaea group</taxon>
        <taxon>Halobacteria</taxon>
        <taxon>Halobacteriales</taxon>
        <taxon>Haladaptataceae</taxon>
        <taxon>Haladaptatus</taxon>
    </lineage>
</organism>
<dbReference type="EMBL" id="AEMG01000022">
    <property type="protein sequence ID" value="EFW90606.1"/>
    <property type="molecule type" value="Genomic_DNA"/>
</dbReference>
<evidence type="ECO:0000313" key="5">
    <source>
        <dbReference type="Proteomes" id="UP000003751"/>
    </source>
</evidence>
<feature type="domain" description="DUF7282" evidence="2">
    <location>
        <begin position="48"/>
        <end position="169"/>
    </location>
</feature>
<dbReference type="InterPro" id="IPR055706">
    <property type="entry name" value="Slg1/2_DUF7282"/>
</dbReference>
<dbReference type="Pfam" id="PF23951">
    <property type="entry name" value="DUF7282"/>
    <property type="match status" value="2"/>
</dbReference>
<dbReference type="OrthoDB" id="239724at2157"/>
<dbReference type="AlphaFoldDB" id="E7QXQ5"/>
<feature type="compositionally biased region" description="Polar residues" evidence="1">
    <location>
        <begin position="9"/>
        <end position="19"/>
    </location>
</feature>
<dbReference type="InterPro" id="IPR006311">
    <property type="entry name" value="TAT_signal"/>
</dbReference>
<name>E7QXQ5_HALPU</name>
<reference evidence="3 5" key="1">
    <citation type="journal article" date="2014" name="ISME J.">
        <title>Trehalose/2-sulfotrehalose biosynthesis and glycine-betaine uptake are widely spread mechanisms for osmoadaptation in the Halobacteriales.</title>
        <authorList>
            <person name="Youssef N.H."/>
            <person name="Savage-Ashlock K.N."/>
            <person name="McCully A.L."/>
            <person name="Luedtke B."/>
            <person name="Shaw E.I."/>
            <person name="Hoff W.D."/>
            <person name="Elshahed M.S."/>
        </authorList>
    </citation>
    <scope>NUCLEOTIDE SEQUENCE [LARGE SCALE GENOMIC DNA]</scope>
    <source>
        <strain evidence="3 5">DX253</strain>
    </source>
</reference>
<dbReference type="Proteomes" id="UP000003751">
    <property type="component" value="Unassembled WGS sequence"/>
</dbReference>
<dbReference type="PATRIC" id="fig|797209.4.peg.3517"/>
<evidence type="ECO:0000313" key="3">
    <source>
        <dbReference type="EMBL" id="EFW90606.1"/>
    </source>
</evidence>
<protein>
    <submittedName>
        <fullName evidence="4">Tat (Twin-arginine translocation) pathway signal sequence</fullName>
    </submittedName>
</protein>
<dbReference type="Proteomes" id="UP000184203">
    <property type="component" value="Unassembled WGS sequence"/>
</dbReference>
<gene>
    <name evidence="4" type="ORF">SAMN05444342_4165</name>
    <name evidence="3" type="ORF">ZOD2009_17970</name>
</gene>
<dbReference type="NCBIfam" id="TIGR01409">
    <property type="entry name" value="TAT_signal_seq"/>
    <property type="match status" value="1"/>
</dbReference>
<reference evidence="4" key="3">
    <citation type="submission" date="2016-11" db="EMBL/GenBank/DDBJ databases">
        <authorList>
            <person name="Jaros S."/>
            <person name="Januszkiewicz K."/>
            <person name="Wedrychowicz H."/>
        </authorList>
    </citation>
    <scope>NUCLEOTIDE SEQUENCE [LARGE SCALE GENOMIC DNA]</scope>
    <source>
        <strain evidence="4">DX253</strain>
    </source>
</reference>
<dbReference type="RefSeq" id="WP_007982171.1">
    <property type="nucleotide sequence ID" value="NZ_AEMG01000022.1"/>
</dbReference>
<evidence type="ECO:0000259" key="2">
    <source>
        <dbReference type="Pfam" id="PF23951"/>
    </source>
</evidence>
<evidence type="ECO:0000313" key="4">
    <source>
        <dbReference type="EMBL" id="SHL57420.1"/>
    </source>
</evidence>
<feature type="region of interest" description="Disordered" evidence="1">
    <location>
        <begin position="1"/>
        <end position="21"/>
    </location>
</feature>
<proteinExistence type="predicted"/>
<dbReference type="eggNOG" id="arCOG10180">
    <property type="taxonomic scope" value="Archaea"/>
</dbReference>